<keyword evidence="1" id="KW-0614">Plasmid</keyword>
<dbReference type="Pfam" id="PF05606">
    <property type="entry name" value="DUF777"/>
    <property type="match status" value="1"/>
</dbReference>
<proteinExistence type="predicted"/>
<sequence length="57" mass="6366">MQNNDFSVRPGSLKGSSAGVFKQFLFENIFICRIGVIKSFDVETQTRVLLLLKSTKG</sequence>
<reference evidence="1" key="1">
    <citation type="submission" date="2023-07" db="EMBL/GenBank/DDBJ databases">
        <title>Genome sequencing of multiple Borrelia sensu lato isolates.</title>
        <authorList>
            <person name="Mongodin E.F."/>
            <person name="Rudenko N."/>
            <person name="Fraser C.M."/>
            <person name="Schutzer S."/>
            <person name="Luft B."/>
            <person name="Morgan R."/>
            <person name="Chastens S."/>
            <person name="Qiu W."/>
        </authorList>
    </citation>
    <scope>NUCLEOTIDE SEQUENCE [LARGE SCALE GENOMIC DNA]</scope>
    <source>
        <strain evidence="1">21038</strain>
    </source>
</reference>
<evidence type="ECO:0000313" key="2">
    <source>
        <dbReference type="Proteomes" id="UP001305787"/>
    </source>
</evidence>
<protein>
    <submittedName>
        <fullName evidence="1">DUF777 family protein</fullName>
    </submittedName>
</protein>
<organism evidence="1 2">
    <name type="scientific">Borrelia andersonii</name>
    <name type="common">Borreliella andersonii</name>
    <dbReference type="NCBI Taxonomy" id="42109"/>
    <lineage>
        <taxon>Bacteria</taxon>
        <taxon>Pseudomonadati</taxon>
        <taxon>Spirochaetota</taxon>
        <taxon>Spirochaetia</taxon>
        <taxon>Spirochaetales</taxon>
        <taxon>Borreliaceae</taxon>
        <taxon>Borreliella</taxon>
    </lineage>
</organism>
<dbReference type="RefSeq" id="WP_316255733.1">
    <property type="nucleotide sequence ID" value="NZ_CP132460.1"/>
</dbReference>
<evidence type="ECO:0000313" key="1">
    <source>
        <dbReference type="EMBL" id="WNY66374.1"/>
    </source>
</evidence>
<accession>A0ABZ0CGG8</accession>
<dbReference type="EMBL" id="CP132460">
    <property type="protein sequence ID" value="WNY66374.1"/>
    <property type="molecule type" value="Genomic_DNA"/>
</dbReference>
<geneLocation type="plasmid" evidence="1 2">
    <name>lp54</name>
</geneLocation>
<keyword evidence="2" id="KW-1185">Reference proteome</keyword>
<dbReference type="Proteomes" id="UP001305787">
    <property type="component" value="Plasmid lp54"/>
</dbReference>
<name>A0ABZ0CGG8_BORAD</name>
<gene>
    <name evidence="1" type="ORF">QIA45_04695</name>
</gene>
<dbReference type="InterPro" id="IPR008495">
    <property type="entry name" value="DUF777_BOR_spp"/>
</dbReference>